<feature type="signal peptide" evidence="2">
    <location>
        <begin position="1"/>
        <end position="23"/>
    </location>
</feature>
<proteinExistence type="predicted"/>
<accession>A0A5M8PHZ8</accession>
<comment type="caution">
    <text evidence="3">The sequence shown here is derived from an EMBL/GenBank/DDBJ whole genome shotgun (WGS) entry which is preliminary data.</text>
</comment>
<organism evidence="3 4">
    <name type="scientific">Lasallia pustulata</name>
    <dbReference type="NCBI Taxonomy" id="136370"/>
    <lineage>
        <taxon>Eukaryota</taxon>
        <taxon>Fungi</taxon>
        <taxon>Dikarya</taxon>
        <taxon>Ascomycota</taxon>
        <taxon>Pezizomycotina</taxon>
        <taxon>Lecanoromycetes</taxon>
        <taxon>OSLEUM clade</taxon>
        <taxon>Umbilicariomycetidae</taxon>
        <taxon>Umbilicariales</taxon>
        <taxon>Umbilicariaceae</taxon>
        <taxon>Lasallia</taxon>
    </lineage>
</organism>
<feature type="compositionally biased region" description="Low complexity" evidence="1">
    <location>
        <begin position="136"/>
        <end position="158"/>
    </location>
</feature>
<feature type="chain" id="PRO_5024370451" evidence="2">
    <location>
        <begin position="24"/>
        <end position="194"/>
    </location>
</feature>
<evidence type="ECO:0000313" key="4">
    <source>
        <dbReference type="Proteomes" id="UP000324767"/>
    </source>
</evidence>
<dbReference type="Proteomes" id="UP000324767">
    <property type="component" value="Unassembled WGS sequence"/>
</dbReference>
<evidence type="ECO:0000313" key="3">
    <source>
        <dbReference type="EMBL" id="KAA6409011.1"/>
    </source>
</evidence>
<sequence>MQFSKIAVVIVAALVCTSSAARGHMFENDVAKNPFDVNRYGNGALVVQPKARAVTADQETVTVTITTIPDYCNTALPMIPLLFPTTSAQNSTFPTVIKTLVPVTSETSAQTTSSATEAASASPSASAAGTSAAASSSASNAASMTSPTTPTGSSAKPAHATSTTPTSNDADAKHFNGALIPVLIALTGNVIFLI</sequence>
<reference evidence="3 4" key="1">
    <citation type="submission" date="2019-09" db="EMBL/GenBank/DDBJ databases">
        <title>The hologenome of the rock-dwelling lichen Lasallia pustulata.</title>
        <authorList>
            <person name="Greshake Tzovaras B."/>
            <person name="Segers F."/>
            <person name="Bicker A."/>
            <person name="Dal Grande F."/>
            <person name="Otte J."/>
            <person name="Hankeln T."/>
            <person name="Schmitt I."/>
            <person name="Ebersberger I."/>
        </authorList>
    </citation>
    <scope>NUCLEOTIDE SEQUENCE [LARGE SCALE GENOMIC DNA]</scope>
    <source>
        <strain evidence="3">A1-1</strain>
    </source>
</reference>
<dbReference type="AlphaFoldDB" id="A0A5M8PHZ8"/>
<gene>
    <name evidence="3" type="ORF">FRX48_07355</name>
</gene>
<protein>
    <submittedName>
        <fullName evidence="3">Uncharacterized protein</fullName>
    </submittedName>
</protein>
<feature type="compositionally biased region" description="Polar residues" evidence="1">
    <location>
        <begin position="160"/>
        <end position="169"/>
    </location>
</feature>
<feature type="region of interest" description="Disordered" evidence="1">
    <location>
        <begin position="136"/>
        <end position="169"/>
    </location>
</feature>
<name>A0A5M8PHZ8_9LECA</name>
<dbReference type="EMBL" id="VXIT01000012">
    <property type="protein sequence ID" value="KAA6409011.1"/>
    <property type="molecule type" value="Genomic_DNA"/>
</dbReference>
<dbReference type="OrthoDB" id="10563546at2759"/>
<evidence type="ECO:0000256" key="2">
    <source>
        <dbReference type="SAM" id="SignalP"/>
    </source>
</evidence>
<evidence type="ECO:0000256" key="1">
    <source>
        <dbReference type="SAM" id="MobiDB-lite"/>
    </source>
</evidence>
<keyword evidence="2" id="KW-0732">Signal</keyword>